<evidence type="ECO:0000313" key="1">
    <source>
        <dbReference type="EMBL" id="EJK55743.1"/>
    </source>
</evidence>
<dbReference type="Proteomes" id="UP000266841">
    <property type="component" value="Unassembled WGS sequence"/>
</dbReference>
<name>K0RPR0_THAOC</name>
<proteinExistence type="predicted"/>
<sequence>MLDVVWRREALAALAMANDEQSSSRLACYGWAGKDSSLGDGMANRNVQCPCAIVATVLARAARAAPLLSRDKGVETWTVE</sequence>
<organism evidence="1 2">
    <name type="scientific">Thalassiosira oceanica</name>
    <name type="common">Marine diatom</name>
    <dbReference type="NCBI Taxonomy" id="159749"/>
    <lineage>
        <taxon>Eukaryota</taxon>
        <taxon>Sar</taxon>
        <taxon>Stramenopiles</taxon>
        <taxon>Ochrophyta</taxon>
        <taxon>Bacillariophyta</taxon>
        <taxon>Coscinodiscophyceae</taxon>
        <taxon>Thalassiosirophycidae</taxon>
        <taxon>Thalassiosirales</taxon>
        <taxon>Thalassiosiraceae</taxon>
        <taxon>Thalassiosira</taxon>
    </lineage>
</organism>
<reference evidence="1 2" key="1">
    <citation type="journal article" date="2012" name="Genome Biol.">
        <title>Genome and low-iron response of an oceanic diatom adapted to chronic iron limitation.</title>
        <authorList>
            <person name="Lommer M."/>
            <person name="Specht M."/>
            <person name="Roy A.S."/>
            <person name="Kraemer L."/>
            <person name="Andreson R."/>
            <person name="Gutowska M.A."/>
            <person name="Wolf J."/>
            <person name="Bergner S.V."/>
            <person name="Schilhabel M.B."/>
            <person name="Klostermeier U.C."/>
            <person name="Beiko R.G."/>
            <person name="Rosenstiel P."/>
            <person name="Hippler M."/>
            <person name="Laroche J."/>
        </authorList>
    </citation>
    <scope>NUCLEOTIDE SEQUENCE [LARGE SCALE GENOMIC DNA]</scope>
    <source>
        <strain evidence="1 2">CCMP1005</strain>
    </source>
</reference>
<comment type="caution">
    <text evidence="1">The sequence shown here is derived from an EMBL/GenBank/DDBJ whole genome shotgun (WGS) entry which is preliminary data.</text>
</comment>
<accession>K0RPR0</accession>
<keyword evidence="2" id="KW-1185">Reference proteome</keyword>
<protein>
    <submittedName>
        <fullName evidence="1">Uncharacterized protein</fullName>
    </submittedName>
</protein>
<dbReference type="AlphaFoldDB" id="K0RPR0"/>
<feature type="non-terminal residue" evidence="1">
    <location>
        <position position="1"/>
    </location>
</feature>
<gene>
    <name evidence="1" type="ORF">THAOC_24489</name>
</gene>
<evidence type="ECO:0000313" key="2">
    <source>
        <dbReference type="Proteomes" id="UP000266841"/>
    </source>
</evidence>
<dbReference type="EMBL" id="AGNL01033308">
    <property type="protein sequence ID" value="EJK55743.1"/>
    <property type="molecule type" value="Genomic_DNA"/>
</dbReference>